<evidence type="ECO:0000313" key="2">
    <source>
        <dbReference type="EMBL" id="WWD04916.1"/>
    </source>
</evidence>
<sequence>MQWLSKSKGKGGVDQKPFPGGYEGSGVKPRLAIAHFMLGNTYPFTEDDWMKTLDLAEDTSLDALALNLGPEEWQLTQASTAYRLLSSSSTSPKLKLCLSLDLMVLPKDPKLIITKVIQIIQFGRSAQLRWDDKILLSTFGGQDLGDDGWREVIGGVESILGEKVFFIPSFFLPPEEILAKNYVDGAFHWNGAWPMNNHTTNLESDKPFLEHEKPYMAAVSPLFFTHYGTEGDWAFNKNWIYRSDDLLLPSRLSQLLSLPPDQSPQFIEIISWNDFGESHYIGPVLGAQPGSERWTEGMDHEGFRVMIKYFIHKWKNQIHRGPDKNLPFGKGEEEKERGKLVVWYRTQSRDMQTAQDRVGKPDHSEWAQDLLNFFILLPTSQYSPKDTFTLHIQNRGHSHRPLPLEVGTVNLIPIPFYTGQVSFQVMKYGKQVIIEGKGMDISQEGEGGKGWNYNMWSGVFDAV</sequence>
<protein>
    <recommendedName>
        <fullName evidence="4">Glycoside hydrolase family 71 protein</fullName>
    </recommendedName>
</protein>
<dbReference type="KEGG" id="ker:91101791"/>
<gene>
    <name evidence="2" type="ORF">V865_002987</name>
</gene>
<dbReference type="Gene3D" id="3.20.20.80">
    <property type="entry name" value="Glycosidases"/>
    <property type="match status" value="1"/>
</dbReference>
<evidence type="ECO:0008006" key="4">
    <source>
        <dbReference type="Google" id="ProtNLM"/>
    </source>
</evidence>
<organism evidence="2 3">
    <name type="scientific">Kwoniella europaea PYCC6329</name>
    <dbReference type="NCBI Taxonomy" id="1423913"/>
    <lineage>
        <taxon>Eukaryota</taxon>
        <taxon>Fungi</taxon>
        <taxon>Dikarya</taxon>
        <taxon>Basidiomycota</taxon>
        <taxon>Agaricomycotina</taxon>
        <taxon>Tremellomycetes</taxon>
        <taxon>Tremellales</taxon>
        <taxon>Cryptococcaceae</taxon>
        <taxon>Kwoniella</taxon>
    </lineage>
</organism>
<accession>A0AAX4KEC3</accession>
<evidence type="ECO:0000256" key="1">
    <source>
        <dbReference type="SAM" id="MobiDB-lite"/>
    </source>
</evidence>
<dbReference type="CDD" id="cd11577">
    <property type="entry name" value="GH71"/>
    <property type="match status" value="1"/>
</dbReference>
<evidence type="ECO:0000313" key="3">
    <source>
        <dbReference type="Proteomes" id="UP001358614"/>
    </source>
</evidence>
<dbReference type="GO" id="GO:0051118">
    <property type="term" value="F:glucan endo-1,3-alpha-glucosidase activity"/>
    <property type="evidence" value="ECO:0007669"/>
    <property type="project" value="InterPro"/>
</dbReference>
<dbReference type="Proteomes" id="UP001358614">
    <property type="component" value="Chromosome 1"/>
</dbReference>
<dbReference type="InterPro" id="IPR005197">
    <property type="entry name" value="Glyco_hydro_71"/>
</dbReference>
<name>A0AAX4KEC3_9TREE</name>
<proteinExistence type="predicted"/>
<dbReference type="GeneID" id="91101791"/>
<dbReference type="EMBL" id="CP144089">
    <property type="protein sequence ID" value="WWD04916.1"/>
    <property type="molecule type" value="Genomic_DNA"/>
</dbReference>
<dbReference type="Pfam" id="PF03659">
    <property type="entry name" value="Glyco_hydro_71"/>
    <property type="match status" value="1"/>
</dbReference>
<dbReference type="AlphaFoldDB" id="A0AAX4KEC3"/>
<dbReference type="RefSeq" id="XP_066082883.1">
    <property type="nucleotide sequence ID" value="XM_066226786.1"/>
</dbReference>
<reference evidence="2 3" key="1">
    <citation type="submission" date="2024-01" db="EMBL/GenBank/DDBJ databases">
        <title>Comparative genomics of Cryptococcus and Kwoniella reveals pathogenesis evolution and contrasting modes of karyotype evolution via chromosome fusion or intercentromeric recombination.</title>
        <authorList>
            <person name="Coelho M.A."/>
            <person name="David-Palma M."/>
            <person name="Shea T."/>
            <person name="Bowers K."/>
            <person name="McGinley-Smith S."/>
            <person name="Mohammad A.W."/>
            <person name="Gnirke A."/>
            <person name="Yurkov A.M."/>
            <person name="Nowrousian M."/>
            <person name="Sun S."/>
            <person name="Cuomo C.A."/>
            <person name="Heitman J."/>
        </authorList>
    </citation>
    <scope>NUCLEOTIDE SEQUENCE [LARGE SCALE GENOMIC DNA]</scope>
    <source>
        <strain evidence="2 3">PYCC6329</strain>
    </source>
</reference>
<feature type="region of interest" description="Disordered" evidence="1">
    <location>
        <begin position="1"/>
        <end position="20"/>
    </location>
</feature>
<keyword evidence="3" id="KW-1185">Reference proteome</keyword>